<proteinExistence type="predicted"/>
<protein>
    <submittedName>
        <fullName evidence="6">Helix-turn-helix domain-containing protein</fullName>
    </submittedName>
</protein>
<keyword evidence="7" id="KW-1185">Reference proteome</keyword>
<dbReference type="InterPro" id="IPR009057">
    <property type="entry name" value="Homeodomain-like_sf"/>
</dbReference>
<dbReference type="InterPro" id="IPR018060">
    <property type="entry name" value="HTH_AraC"/>
</dbReference>
<dbReference type="Pfam" id="PF12833">
    <property type="entry name" value="HTH_18"/>
    <property type="match status" value="1"/>
</dbReference>
<dbReference type="PANTHER" id="PTHR47893:SF1">
    <property type="entry name" value="REGULATORY PROTEIN PCHR"/>
    <property type="match status" value="1"/>
</dbReference>
<dbReference type="PRINTS" id="PR00032">
    <property type="entry name" value="HTHARAC"/>
</dbReference>
<evidence type="ECO:0000313" key="7">
    <source>
        <dbReference type="Proteomes" id="UP000653730"/>
    </source>
</evidence>
<name>A0A926JRD6_9FLAO</name>
<dbReference type="PANTHER" id="PTHR47893">
    <property type="entry name" value="REGULATORY PROTEIN PCHR"/>
    <property type="match status" value="1"/>
</dbReference>
<feature type="domain" description="HAMP" evidence="5">
    <location>
        <begin position="9"/>
        <end position="58"/>
    </location>
</feature>
<dbReference type="GO" id="GO:0003700">
    <property type="term" value="F:DNA-binding transcription factor activity"/>
    <property type="evidence" value="ECO:0007669"/>
    <property type="project" value="InterPro"/>
</dbReference>
<evidence type="ECO:0000256" key="3">
    <source>
        <dbReference type="ARBA" id="ARBA00023163"/>
    </source>
</evidence>
<evidence type="ECO:0000256" key="2">
    <source>
        <dbReference type="ARBA" id="ARBA00023125"/>
    </source>
</evidence>
<dbReference type="CDD" id="cd06225">
    <property type="entry name" value="HAMP"/>
    <property type="match status" value="1"/>
</dbReference>
<keyword evidence="3" id="KW-0804">Transcription</keyword>
<feature type="domain" description="HTH araC/xylS-type" evidence="4">
    <location>
        <begin position="218"/>
        <end position="317"/>
    </location>
</feature>
<dbReference type="InterPro" id="IPR035965">
    <property type="entry name" value="PAS-like_dom_sf"/>
</dbReference>
<dbReference type="SUPFAM" id="SSF55785">
    <property type="entry name" value="PYP-like sensor domain (PAS domain)"/>
    <property type="match status" value="1"/>
</dbReference>
<keyword evidence="1" id="KW-0805">Transcription regulation</keyword>
<organism evidence="6 7">
    <name type="scientific">Sinomicrobium weinanense</name>
    <dbReference type="NCBI Taxonomy" id="2842200"/>
    <lineage>
        <taxon>Bacteria</taxon>
        <taxon>Pseudomonadati</taxon>
        <taxon>Bacteroidota</taxon>
        <taxon>Flavobacteriia</taxon>
        <taxon>Flavobacteriales</taxon>
        <taxon>Flavobacteriaceae</taxon>
        <taxon>Sinomicrobium</taxon>
    </lineage>
</organism>
<dbReference type="EMBL" id="JACVDC010000017">
    <property type="protein sequence ID" value="MBC9795888.1"/>
    <property type="molecule type" value="Genomic_DNA"/>
</dbReference>
<dbReference type="GO" id="GO:0016020">
    <property type="term" value="C:membrane"/>
    <property type="evidence" value="ECO:0007669"/>
    <property type="project" value="InterPro"/>
</dbReference>
<dbReference type="InterPro" id="IPR003660">
    <property type="entry name" value="HAMP_dom"/>
</dbReference>
<dbReference type="Gene3D" id="3.30.450.20">
    <property type="entry name" value="PAS domain"/>
    <property type="match status" value="1"/>
</dbReference>
<gene>
    <name evidence="6" type="ORF">IBL28_07920</name>
</gene>
<comment type="caution">
    <text evidence="6">The sequence shown here is derived from an EMBL/GenBank/DDBJ whole genome shotgun (WGS) entry which is preliminary data.</text>
</comment>
<evidence type="ECO:0000313" key="6">
    <source>
        <dbReference type="EMBL" id="MBC9795888.1"/>
    </source>
</evidence>
<dbReference type="Gene3D" id="1.10.10.60">
    <property type="entry name" value="Homeodomain-like"/>
    <property type="match status" value="2"/>
</dbReference>
<dbReference type="GO" id="GO:0043565">
    <property type="term" value="F:sequence-specific DNA binding"/>
    <property type="evidence" value="ECO:0007669"/>
    <property type="project" value="InterPro"/>
</dbReference>
<dbReference type="AlphaFoldDB" id="A0A926JRD6"/>
<dbReference type="GO" id="GO:0007165">
    <property type="term" value="P:signal transduction"/>
    <property type="evidence" value="ECO:0007669"/>
    <property type="project" value="InterPro"/>
</dbReference>
<dbReference type="PROSITE" id="PS01124">
    <property type="entry name" value="HTH_ARAC_FAMILY_2"/>
    <property type="match status" value="1"/>
</dbReference>
<dbReference type="CDD" id="cd00130">
    <property type="entry name" value="PAS"/>
    <property type="match status" value="1"/>
</dbReference>
<dbReference type="SMART" id="SM00342">
    <property type="entry name" value="HTH_ARAC"/>
    <property type="match status" value="1"/>
</dbReference>
<accession>A0A926JRD6</accession>
<evidence type="ECO:0000259" key="5">
    <source>
        <dbReference type="PROSITE" id="PS50885"/>
    </source>
</evidence>
<dbReference type="PROSITE" id="PS50885">
    <property type="entry name" value="HAMP"/>
    <property type="match status" value="1"/>
</dbReference>
<reference evidence="6 7" key="1">
    <citation type="submission" date="2020-09" db="EMBL/GenBank/DDBJ databases">
        <title>Sinomicrobium weinanense sp. nov., a halophilic bacteria isolated from saline-alkali soil.</title>
        <authorList>
            <person name="Wu P."/>
            <person name="Ren H."/>
            <person name="Mei Y."/>
            <person name="Liang Y."/>
            <person name="Chen Z."/>
        </authorList>
    </citation>
    <scope>NUCLEOTIDE SEQUENCE [LARGE SCALE GENOMIC DNA]</scope>
    <source>
        <strain evidence="6 7">FJxs</strain>
    </source>
</reference>
<sequence length="323" mass="37648">MMNVDHDKKRIKSINRMLLEVASGNFSYRIERSSQNDELEALIVLANMMTEELGEALRHQNYVNYNESYKHIGQMTFVLDDRFRVSSFNPLAPDILLFKEKEIHGRPLSAFLTEESKPVWQDFQSDILNGNSYNHTLELSFKAKKYFIVPTICSVSTLLNAHHQGSILVTAIETILRSEETENELRKRAEQNKKIHNHHSSKNTLRIVLNNSDLKKIGQVQEYIVNKLDEPNFSLKELARTLGTNEFKLKYGFKQLYGTTVFRYLQEERLRKASLLVQHSKLPLKNISEMTGFKTAQHFSRVFKGKYGYSPSKFRKLLREKNK</sequence>
<keyword evidence="2" id="KW-0238">DNA-binding</keyword>
<dbReference type="InterPro" id="IPR053142">
    <property type="entry name" value="PchR_regulatory_protein"/>
</dbReference>
<dbReference type="Proteomes" id="UP000653730">
    <property type="component" value="Unassembled WGS sequence"/>
</dbReference>
<dbReference type="RefSeq" id="WP_187965038.1">
    <property type="nucleotide sequence ID" value="NZ_JACVDC010000017.1"/>
</dbReference>
<dbReference type="SUPFAM" id="SSF46689">
    <property type="entry name" value="Homeodomain-like"/>
    <property type="match status" value="2"/>
</dbReference>
<dbReference type="InterPro" id="IPR000014">
    <property type="entry name" value="PAS"/>
</dbReference>
<dbReference type="InterPro" id="IPR020449">
    <property type="entry name" value="Tscrpt_reg_AraC-type_HTH"/>
</dbReference>
<evidence type="ECO:0000256" key="1">
    <source>
        <dbReference type="ARBA" id="ARBA00023015"/>
    </source>
</evidence>
<evidence type="ECO:0000259" key="4">
    <source>
        <dbReference type="PROSITE" id="PS01124"/>
    </source>
</evidence>